<accession>A0A1M2VS63</accession>
<dbReference type="Proteomes" id="UP000184267">
    <property type="component" value="Unassembled WGS sequence"/>
</dbReference>
<name>A0A1M2VS63_TRAPU</name>
<proteinExistence type="predicted"/>
<dbReference type="STRING" id="154538.A0A1M2VS63"/>
<feature type="region of interest" description="Disordered" evidence="1">
    <location>
        <begin position="24"/>
        <end position="66"/>
    </location>
</feature>
<organism evidence="2 3">
    <name type="scientific">Trametes pubescens</name>
    <name type="common">White-rot fungus</name>
    <dbReference type="NCBI Taxonomy" id="154538"/>
    <lineage>
        <taxon>Eukaryota</taxon>
        <taxon>Fungi</taxon>
        <taxon>Dikarya</taxon>
        <taxon>Basidiomycota</taxon>
        <taxon>Agaricomycotina</taxon>
        <taxon>Agaricomycetes</taxon>
        <taxon>Polyporales</taxon>
        <taxon>Polyporaceae</taxon>
        <taxon>Trametes</taxon>
    </lineage>
</organism>
<keyword evidence="3" id="KW-1185">Reference proteome</keyword>
<evidence type="ECO:0000313" key="2">
    <source>
        <dbReference type="EMBL" id="OJT10435.1"/>
    </source>
</evidence>
<dbReference type="OrthoDB" id="29098at2759"/>
<feature type="compositionally biased region" description="Polar residues" evidence="1">
    <location>
        <begin position="54"/>
        <end position="66"/>
    </location>
</feature>
<dbReference type="EMBL" id="MNAD01000776">
    <property type="protein sequence ID" value="OJT10435.1"/>
    <property type="molecule type" value="Genomic_DNA"/>
</dbReference>
<gene>
    <name evidence="2" type="ORF">TRAPUB_13034</name>
</gene>
<evidence type="ECO:0000256" key="1">
    <source>
        <dbReference type="SAM" id="MobiDB-lite"/>
    </source>
</evidence>
<evidence type="ECO:0000313" key="3">
    <source>
        <dbReference type="Proteomes" id="UP000184267"/>
    </source>
</evidence>
<sequence>MKVLKEESMALAAVNMNAIEAKESREQKVANTADKKRKAKGSHGVEQLKKANTKGMSKLSSFFQKK</sequence>
<protein>
    <submittedName>
        <fullName evidence="2">Uncharacterized protein</fullName>
    </submittedName>
</protein>
<dbReference type="AlphaFoldDB" id="A0A1M2VS63"/>
<reference evidence="2 3" key="1">
    <citation type="submission" date="2016-10" db="EMBL/GenBank/DDBJ databases">
        <title>Genome sequence of the basidiomycete white-rot fungus Trametes pubescens.</title>
        <authorList>
            <person name="Makela M.R."/>
            <person name="Granchi Z."/>
            <person name="Peng M."/>
            <person name="De Vries R.P."/>
            <person name="Grigoriev I."/>
            <person name="Riley R."/>
            <person name="Hilden K."/>
        </authorList>
    </citation>
    <scope>NUCLEOTIDE SEQUENCE [LARGE SCALE GENOMIC DNA]</scope>
    <source>
        <strain evidence="2 3">FBCC735</strain>
    </source>
</reference>
<comment type="caution">
    <text evidence="2">The sequence shown here is derived from an EMBL/GenBank/DDBJ whole genome shotgun (WGS) entry which is preliminary data.</text>
</comment>